<dbReference type="EMBL" id="KV748284">
    <property type="protein sequence ID" value="OCK86837.1"/>
    <property type="molecule type" value="Genomic_DNA"/>
</dbReference>
<evidence type="ECO:0000313" key="1">
    <source>
        <dbReference type="EMBL" id="OCK86837.1"/>
    </source>
</evidence>
<sequence>MHTTPTLITTTLFALALAAPTHLSDPNAHSKQILPSRRSATEFGAVTYCLDEDFQGQCNHDTTNAGNRTCTNLEAPWYRSISSVRPDPGTRCDFWSNRHCNGLILSIGQEGVGELRGWSFNDRIASFACSARTGRKKGIAEEGIVYPDRGPNSGGDGP</sequence>
<organism evidence="1 2">
    <name type="scientific">Cenococcum geophilum 1.58</name>
    <dbReference type="NCBI Taxonomy" id="794803"/>
    <lineage>
        <taxon>Eukaryota</taxon>
        <taxon>Fungi</taxon>
        <taxon>Dikarya</taxon>
        <taxon>Ascomycota</taxon>
        <taxon>Pezizomycotina</taxon>
        <taxon>Dothideomycetes</taxon>
        <taxon>Pleosporomycetidae</taxon>
        <taxon>Gloniales</taxon>
        <taxon>Gloniaceae</taxon>
        <taxon>Cenococcum</taxon>
    </lineage>
</organism>
<gene>
    <name evidence="1" type="ORF">K441DRAFT_683047</name>
</gene>
<reference evidence="1 2" key="1">
    <citation type="journal article" date="2016" name="Nat. Commun.">
        <title>Ectomycorrhizal ecology is imprinted in the genome of the dominant symbiotic fungus Cenococcum geophilum.</title>
        <authorList>
            <consortium name="DOE Joint Genome Institute"/>
            <person name="Peter M."/>
            <person name="Kohler A."/>
            <person name="Ohm R.A."/>
            <person name="Kuo A."/>
            <person name="Krutzmann J."/>
            <person name="Morin E."/>
            <person name="Arend M."/>
            <person name="Barry K.W."/>
            <person name="Binder M."/>
            <person name="Choi C."/>
            <person name="Clum A."/>
            <person name="Copeland A."/>
            <person name="Grisel N."/>
            <person name="Haridas S."/>
            <person name="Kipfer T."/>
            <person name="LaButti K."/>
            <person name="Lindquist E."/>
            <person name="Lipzen A."/>
            <person name="Maire R."/>
            <person name="Meier B."/>
            <person name="Mihaltcheva S."/>
            <person name="Molinier V."/>
            <person name="Murat C."/>
            <person name="Poggeler S."/>
            <person name="Quandt C.A."/>
            <person name="Sperisen C."/>
            <person name="Tritt A."/>
            <person name="Tisserant E."/>
            <person name="Crous P.W."/>
            <person name="Henrissat B."/>
            <person name="Nehls U."/>
            <person name="Egli S."/>
            <person name="Spatafora J.W."/>
            <person name="Grigoriev I.V."/>
            <person name="Martin F.M."/>
        </authorList>
    </citation>
    <scope>NUCLEOTIDE SEQUENCE [LARGE SCALE GENOMIC DNA]</scope>
    <source>
        <strain evidence="1 2">1.58</strain>
    </source>
</reference>
<evidence type="ECO:0000313" key="2">
    <source>
        <dbReference type="Proteomes" id="UP000250078"/>
    </source>
</evidence>
<dbReference type="Proteomes" id="UP000250078">
    <property type="component" value="Unassembled WGS sequence"/>
</dbReference>
<proteinExistence type="predicted"/>
<name>A0ACC8EKN0_9PEZI</name>
<protein>
    <submittedName>
        <fullName evidence="1">Uncharacterized protein</fullName>
    </submittedName>
</protein>
<accession>A0ACC8EKN0</accession>
<keyword evidence="2" id="KW-1185">Reference proteome</keyword>